<evidence type="ECO:0000313" key="7">
    <source>
        <dbReference type="Proteomes" id="UP000007347"/>
    </source>
</evidence>
<dbReference type="EMBL" id="FO203503">
    <property type="protein sequence ID" value="CCK80171.1"/>
    <property type="molecule type" value="Genomic_DNA"/>
</dbReference>
<dbReference type="Pfam" id="PF01479">
    <property type="entry name" value="S4"/>
    <property type="match status" value="1"/>
</dbReference>
<dbReference type="Gene3D" id="3.30.70.1560">
    <property type="entry name" value="Alpha-L RNA-binding motif"/>
    <property type="match status" value="1"/>
</dbReference>
<dbReference type="PROSITE" id="PS01149">
    <property type="entry name" value="PSI_RSU"/>
    <property type="match status" value="1"/>
</dbReference>
<dbReference type="AlphaFoldDB" id="K0NG75"/>
<dbReference type="InterPro" id="IPR050343">
    <property type="entry name" value="RsuA_PseudoU_synthase"/>
</dbReference>
<accession>K0NG75</accession>
<organism evidence="6 7">
    <name type="scientific">Desulfobacula toluolica (strain DSM 7467 / Tol2)</name>
    <dbReference type="NCBI Taxonomy" id="651182"/>
    <lineage>
        <taxon>Bacteria</taxon>
        <taxon>Pseudomonadati</taxon>
        <taxon>Thermodesulfobacteriota</taxon>
        <taxon>Desulfobacteria</taxon>
        <taxon>Desulfobacterales</taxon>
        <taxon>Desulfobacteraceae</taxon>
        <taxon>Desulfobacula</taxon>
    </lineage>
</organism>
<dbReference type="Gene3D" id="3.10.290.10">
    <property type="entry name" value="RNA-binding S4 domain"/>
    <property type="match status" value="1"/>
</dbReference>
<dbReference type="CDD" id="cd00165">
    <property type="entry name" value="S4"/>
    <property type="match status" value="1"/>
</dbReference>
<dbReference type="InterPro" id="IPR020103">
    <property type="entry name" value="PsdUridine_synth_cat_dom_sf"/>
</dbReference>
<comment type="similarity">
    <text evidence="1 4">Belongs to the pseudouridine synthase RsuA family.</text>
</comment>
<dbReference type="HOGENOM" id="CLU_024979_1_2_7"/>
<dbReference type="PROSITE" id="PS50889">
    <property type="entry name" value="S4"/>
    <property type="match status" value="1"/>
</dbReference>
<evidence type="ECO:0000256" key="3">
    <source>
        <dbReference type="PROSITE-ProRule" id="PRU00182"/>
    </source>
</evidence>
<dbReference type="RefSeq" id="WP_014957504.1">
    <property type="nucleotide sequence ID" value="NC_018645.1"/>
</dbReference>
<dbReference type="FunFam" id="3.10.290.10:FF:000003">
    <property type="entry name" value="Pseudouridine synthase"/>
    <property type="match status" value="1"/>
</dbReference>
<dbReference type="SMART" id="SM00363">
    <property type="entry name" value="S4"/>
    <property type="match status" value="1"/>
</dbReference>
<dbReference type="SUPFAM" id="SSF55120">
    <property type="entry name" value="Pseudouridine synthase"/>
    <property type="match status" value="1"/>
</dbReference>
<proteinExistence type="inferred from homology"/>
<evidence type="ECO:0000256" key="2">
    <source>
        <dbReference type="ARBA" id="ARBA00023235"/>
    </source>
</evidence>
<dbReference type="InterPro" id="IPR018496">
    <property type="entry name" value="PsdUridine_synth_RsuA/RluB_CS"/>
</dbReference>
<evidence type="ECO:0000313" key="6">
    <source>
        <dbReference type="EMBL" id="CCK80171.1"/>
    </source>
</evidence>
<dbReference type="NCBIfam" id="TIGR00093">
    <property type="entry name" value="pseudouridine synthase"/>
    <property type="match status" value="1"/>
</dbReference>
<dbReference type="EC" id="5.4.99.-" evidence="4"/>
<dbReference type="InterPro" id="IPR000748">
    <property type="entry name" value="PsdUridine_synth_RsuA/RluB/E/F"/>
</dbReference>
<dbReference type="Pfam" id="PF00849">
    <property type="entry name" value="PseudoU_synth_2"/>
    <property type="match status" value="1"/>
</dbReference>
<evidence type="ECO:0000259" key="5">
    <source>
        <dbReference type="SMART" id="SM00363"/>
    </source>
</evidence>
<dbReference type="STRING" id="651182.TOL2_C20100"/>
<dbReference type="OrthoDB" id="9807213at2"/>
<dbReference type="InterPro" id="IPR002942">
    <property type="entry name" value="S4_RNA-bd"/>
</dbReference>
<feature type="domain" description="RNA-binding S4" evidence="5">
    <location>
        <begin position="1"/>
        <end position="62"/>
    </location>
</feature>
<keyword evidence="2 4" id="KW-0413">Isomerase</keyword>
<dbReference type="InterPro" id="IPR036986">
    <property type="entry name" value="S4_RNA-bd_sf"/>
</dbReference>
<evidence type="ECO:0000256" key="4">
    <source>
        <dbReference type="RuleBase" id="RU003887"/>
    </source>
</evidence>
<dbReference type="InterPro" id="IPR006145">
    <property type="entry name" value="PsdUridine_synth_RsuA/RluA"/>
</dbReference>
<protein>
    <recommendedName>
        <fullName evidence="4">Pseudouridine synthase</fullName>
        <ecNumber evidence="4">5.4.99.-</ecNumber>
    </recommendedName>
</protein>
<dbReference type="PATRIC" id="fig|651182.5.peg.2389"/>
<gene>
    <name evidence="6" type="primary">rluF</name>
    <name evidence="6" type="ordered locus">TOL2_C20100</name>
</gene>
<name>K0NG75_DESTT</name>
<dbReference type="InterPro" id="IPR042092">
    <property type="entry name" value="PsdUridine_s_RsuA/RluB/E/F_cat"/>
</dbReference>
<dbReference type="GO" id="GO:0003723">
    <property type="term" value="F:RNA binding"/>
    <property type="evidence" value="ECO:0007669"/>
    <property type="project" value="UniProtKB-KW"/>
</dbReference>
<dbReference type="KEGG" id="dto:TOL2_C20100"/>
<dbReference type="PANTHER" id="PTHR47683:SF2">
    <property type="entry name" value="RNA-BINDING S4 DOMAIN-CONTAINING PROTEIN"/>
    <property type="match status" value="1"/>
</dbReference>
<keyword evidence="7" id="KW-1185">Reference proteome</keyword>
<keyword evidence="3" id="KW-0694">RNA-binding</keyword>
<evidence type="ECO:0000256" key="1">
    <source>
        <dbReference type="ARBA" id="ARBA00008348"/>
    </source>
</evidence>
<dbReference type="GO" id="GO:0000455">
    <property type="term" value="P:enzyme-directed rRNA pseudouridine synthesis"/>
    <property type="evidence" value="ECO:0007669"/>
    <property type="project" value="UniProtKB-ARBA"/>
</dbReference>
<dbReference type="SUPFAM" id="SSF55174">
    <property type="entry name" value="Alpha-L RNA-binding motif"/>
    <property type="match status" value="1"/>
</dbReference>
<reference evidence="6 7" key="1">
    <citation type="journal article" date="2013" name="Environ. Microbiol.">
        <title>Complete genome, catabolic sub-proteomes and key-metabolites of Desulfobacula toluolica Tol2, a marine, aromatic compound-degrading, sulfate-reducing bacterium.</title>
        <authorList>
            <person name="Wohlbrand L."/>
            <person name="Jacob J.H."/>
            <person name="Kube M."/>
            <person name="Mussmann M."/>
            <person name="Jarling R."/>
            <person name="Beck A."/>
            <person name="Amann R."/>
            <person name="Wilkes H."/>
            <person name="Reinhardt R."/>
            <person name="Rabus R."/>
        </authorList>
    </citation>
    <scope>NUCLEOTIDE SEQUENCE [LARGE SCALE GENOMIC DNA]</scope>
    <source>
        <strain evidence="7">DSM 7467 / Tol2</strain>
    </source>
</reference>
<dbReference type="PANTHER" id="PTHR47683">
    <property type="entry name" value="PSEUDOURIDINE SYNTHASE FAMILY PROTEIN-RELATED"/>
    <property type="match status" value="1"/>
</dbReference>
<sequence length="230" mass="26433">MRLQKYLAHAGVCSRRKAEEYILQGYVKVNHQVVTELGTKIDPEQDQVFFDNKKVFLKQNVSKIYIAVNKPEGVVTSCSQQKTKIILDLINIDERVYPVGRLDKDSKGLVLLTNDGDLHNKLSHPSYNHEKEYVVTTGQPISDADLTHMAQGMVIDKIKTRKATVKRLSKNKFRIVLKQGRNRQIRKMVGKTGNKVDILQRIRMANINLGNLKEGKWRYLTPKEIKHLTQ</sequence>
<dbReference type="GO" id="GO:0120159">
    <property type="term" value="F:rRNA pseudouridine synthase activity"/>
    <property type="evidence" value="ECO:0007669"/>
    <property type="project" value="UniProtKB-ARBA"/>
</dbReference>
<dbReference type="Proteomes" id="UP000007347">
    <property type="component" value="Chromosome"/>
</dbReference>
<dbReference type="Gene3D" id="3.30.70.580">
    <property type="entry name" value="Pseudouridine synthase I, catalytic domain, N-terminal subdomain"/>
    <property type="match status" value="1"/>
</dbReference>
<dbReference type="InterPro" id="IPR020094">
    <property type="entry name" value="TruA/RsuA/RluB/E/F_N"/>
</dbReference>